<dbReference type="NCBIfam" id="TIGR01167">
    <property type="entry name" value="LPXTG_anchor"/>
    <property type="match status" value="1"/>
</dbReference>
<evidence type="ECO:0000256" key="2">
    <source>
        <dbReference type="SAM" id="Phobius"/>
    </source>
</evidence>
<feature type="compositionally biased region" description="Low complexity" evidence="1">
    <location>
        <begin position="112"/>
        <end position="123"/>
    </location>
</feature>
<dbReference type="EMBL" id="KZ678131">
    <property type="protein sequence ID" value="PSN71519.1"/>
    <property type="molecule type" value="Genomic_DNA"/>
</dbReference>
<organism evidence="3 4">
    <name type="scientific">Corynespora cassiicola Philippines</name>
    <dbReference type="NCBI Taxonomy" id="1448308"/>
    <lineage>
        <taxon>Eukaryota</taxon>
        <taxon>Fungi</taxon>
        <taxon>Dikarya</taxon>
        <taxon>Ascomycota</taxon>
        <taxon>Pezizomycotina</taxon>
        <taxon>Dothideomycetes</taxon>
        <taxon>Pleosporomycetidae</taxon>
        <taxon>Pleosporales</taxon>
        <taxon>Corynesporascaceae</taxon>
        <taxon>Corynespora</taxon>
    </lineage>
</organism>
<keyword evidence="2" id="KW-0812">Transmembrane</keyword>
<feature type="compositionally biased region" description="Acidic residues" evidence="1">
    <location>
        <begin position="60"/>
        <end position="73"/>
    </location>
</feature>
<dbReference type="Proteomes" id="UP000240883">
    <property type="component" value="Unassembled WGS sequence"/>
</dbReference>
<feature type="compositionally biased region" description="Polar residues" evidence="1">
    <location>
        <begin position="162"/>
        <end position="202"/>
    </location>
</feature>
<evidence type="ECO:0000256" key="1">
    <source>
        <dbReference type="SAM" id="MobiDB-lite"/>
    </source>
</evidence>
<reference evidence="3 4" key="1">
    <citation type="journal article" date="2018" name="Front. Microbiol.">
        <title>Genome-Wide Analysis of Corynespora cassiicola Leaf Fall Disease Putative Effectors.</title>
        <authorList>
            <person name="Lopez D."/>
            <person name="Ribeiro S."/>
            <person name="Label P."/>
            <person name="Fumanal B."/>
            <person name="Venisse J.S."/>
            <person name="Kohler A."/>
            <person name="de Oliveira R.R."/>
            <person name="Labutti K."/>
            <person name="Lipzen A."/>
            <person name="Lail K."/>
            <person name="Bauer D."/>
            <person name="Ohm R.A."/>
            <person name="Barry K.W."/>
            <person name="Spatafora J."/>
            <person name="Grigoriev I.V."/>
            <person name="Martin F.M."/>
            <person name="Pujade-Renaud V."/>
        </authorList>
    </citation>
    <scope>NUCLEOTIDE SEQUENCE [LARGE SCALE GENOMIC DNA]</scope>
    <source>
        <strain evidence="3 4">Philippines</strain>
    </source>
</reference>
<feature type="region of interest" description="Disordered" evidence="1">
    <location>
        <begin position="1"/>
        <end position="249"/>
    </location>
</feature>
<dbReference type="OrthoDB" id="3798694at2759"/>
<feature type="compositionally biased region" description="Basic residues" evidence="1">
    <location>
        <begin position="1"/>
        <end position="21"/>
    </location>
</feature>
<feature type="transmembrane region" description="Helical" evidence="2">
    <location>
        <begin position="254"/>
        <end position="275"/>
    </location>
</feature>
<evidence type="ECO:0000313" key="4">
    <source>
        <dbReference type="Proteomes" id="UP000240883"/>
    </source>
</evidence>
<protein>
    <submittedName>
        <fullName evidence="3">Uncharacterized protein</fullName>
    </submittedName>
</protein>
<proteinExistence type="predicted"/>
<feature type="compositionally biased region" description="Acidic residues" evidence="1">
    <location>
        <begin position="31"/>
        <end position="43"/>
    </location>
</feature>
<evidence type="ECO:0000313" key="3">
    <source>
        <dbReference type="EMBL" id="PSN71519.1"/>
    </source>
</evidence>
<dbReference type="AlphaFoldDB" id="A0A2T2P1L1"/>
<feature type="region of interest" description="Disordered" evidence="1">
    <location>
        <begin position="283"/>
        <end position="302"/>
    </location>
</feature>
<feature type="compositionally biased region" description="Low complexity" evidence="1">
    <location>
        <begin position="93"/>
        <end position="104"/>
    </location>
</feature>
<keyword evidence="4" id="KW-1185">Reference proteome</keyword>
<name>A0A2T2P1L1_CORCC</name>
<feature type="compositionally biased region" description="Basic and acidic residues" evidence="1">
    <location>
        <begin position="283"/>
        <end position="292"/>
    </location>
</feature>
<feature type="compositionally biased region" description="Polar residues" evidence="1">
    <location>
        <begin position="209"/>
        <end position="224"/>
    </location>
</feature>
<feature type="region of interest" description="Disordered" evidence="1">
    <location>
        <begin position="338"/>
        <end position="362"/>
    </location>
</feature>
<keyword evidence="2" id="KW-0472">Membrane</keyword>
<gene>
    <name evidence="3" type="ORF">BS50DRAFT_284575</name>
</gene>
<accession>A0A2T2P1L1</accession>
<feature type="compositionally biased region" description="Low complexity" evidence="1">
    <location>
        <begin position="133"/>
        <end position="147"/>
    </location>
</feature>
<feature type="compositionally biased region" description="Low complexity" evidence="1">
    <location>
        <begin position="44"/>
        <end position="59"/>
    </location>
</feature>
<sequence>MSYYQRRRPSPIKIFPRHARRQAPAPSVAPEVEEDSEEEEGPESPDSPFSSPSTVGSGSESEDSPSPDEEEFPADAQGEAGEEEEEEEPPSPVESGAPAVSGAAPAPPPPAAATSAPAQISSEPSPPAPPAASAPSESSAPAASQIPSAPPGSSPAEFAPRPTSQPSSVPAEQMTQGSTTLDEPRPSITTTVSLDSSFSSKNAAPIIPTATTSVGPSETPQSDFQGGGADVGNDRPPQKSSSSGGGGMSKGAEAALITFTVLGGVALLIGAFIFMRRRRRRNTERSMPHAEDAFNPSNHGSLAQPETIHVAMSAGDTHMTKSSAAPSLFGAGHYERPETVSTDRNRSRIPPTPNPFADPPLNKAYDVLRGRPRSTTLTDRGSWVKNPFQDPDSDRFDPFGELAAKARQRQIEELMRRQQLQEKERMGLGVPQPALRKGSDVTVEGLGVLDRTGGPGYR</sequence>
<keyword evidence="2" id="KW-1133">Transmembrane helix</keyword>
<feature type="compositionally biased region" description="Acidic residues" evidence="1">
    <location>
        <begin position="80"/>
        <end position="89"/>
    </location>
</feature>
<feature type="region of interest" description="Disordered" evidence="1">
    <location>
        <begin position="376"/>
        <end position="395"/>
    </location>
</feature>